<reference evidence="1 2" key="1">
    <citation type="submission" date="2016-09" db="EMBL/GenBank/DDBJ databases">
        <title>Pseudoalteromonas amylolytica sp. nov., isolated from the surface seawater.</title>
        <authorList>
            <person name="Wu Y.-H."/>
            <person name="Cheng H."/>
            <person name="Jin X.-B."/>
            <person name="Wang C.-S."/>
            <person name="Xu X.-W."/>
        </authorList>
    </citation>
    <scope>NUCLEOTIDE SEQUENCE [LARGE SCALE GENOMIC DNA]</scope>
    <source>
        <strain evidence="1 2">JW1</strain>
    </source>
</reference>
<dbReference type="STRING" id="1859457.BET10_05245"/>
<protein>
    <recommendedName>
        <fullName evidence="3">Lipoprotein</fullName>
    </recommendedName>
</protein>
<gene>
    <name evidence="1" type="ORF">BET10_05245</name>
</gene>
<organism evidence="1 2">
    <name type="scientific">Pseudoalteromonas amylolytica</name>
    <dbReference type="NCBI Taxonomy" id="1859457"/>
    <lineage>
        <taxon>Bacteria</taxon>
        <taxon>Pseudomonadati</taxon>
        <taxon>Pseudomonadota</taxon>
        <taxon>Gammaproteobacteria</taxon>
        <taxon>Alteromonadales</taxon>
        <taxon>Pseudoalteromonadaceae</taxon>
        <taxon>Pseudoalteromonas</taxon>
    </lineage>
</organism>
<dbReference type="Proteomes" id="UP000179786">
    <property type="component" value="Unassembled WGS sequence"/>
</dbReference>
<accession>A0A1S1MUF1</accession>
<dbReference type="EMBL" id="MKJU01000007">
    <property type="protein sequence ID" value="OHU92523.1"/>
    <property type="molecule type" value="Genomic_DNA"/>
</dbReference>
<evidence type="ECO:0000313" key="2">
    <source>
        <dbReference type="Proteomes" id="UP000179786"/>
    </source>
</evidence>
<evidence type="ECO:0000313" key="1">
    <source>
        <dbReference type="EMBL" id="OHU92523.1"/>
    </source>
</evidence>
<name>A0A1S1MUF1_9GAMM</name>
<sequence>MRLISIVFCGTLMTGCHTLWSATPVEPKKTNYDILADLTAKKSCDASYQCKVLEVGERLSCEGPTQYMIYSTKEANEQKIAEVAALITEQEHKANLGKQSQSSCKQVLPVIPLCIKKTCQPYIQ</sequence>
<dbReference type="PROSITE" id="PS51257">
    <property type="entry name" value="PROKAR_LIPOPROTEIN"/>
    <property type="match status" value="1"/>
</dbReference>
<proteinExistence type="predicted"/>
<dbReference type="AlphaFoldDB" id="A0A1S1MUF1"/>
<evidence type="ECO:0008006" key="3">
    <source>
        <dbReference type="Google" id="ProtNLM"/>
    </source>
</evidence>
<comment type="caution">
    <text evidence="1">The sequence shown here is derived from an EMBL/GenBank/DDBJ whole genome shotgun (WGS) entry which is preliminary data.</text>
</comment>
<keyword evidence="2" id="KW-1185">Reference proteome</keyword>